<name>A0ABY8EXK8_9HYPH</name>
<dbReference type="Proteomes" id="UP001209803">
    <property type="component" value="Chromosome"/>
</dbReference>
<dbReference type="EMBL" id="CP120863">
    <property type="protein sequence ID" value="WFE87762.1"/>
    <property type="molecule type" value="Genomic_DNA"/>
</dbReference>
<evidence type="ECO:0000313" key="1">
    <source>
        <dbReference type="EMBL" id="WFE87762.1"/>
    </source>
</evidence>
<proteinExistence type="predicted"/>
<keyword evidence="2" id="KW-1185">Reference proteome</keyword>
<organism evidence="1 2">
    <name type="scientific">Roseibium porphyridii</name>
    <dbReference type="NCBI Taxonomy" id="2866279"/>
    <lineage>
        <taxon>Bacteria</taxon>
        <taxon>Pseudomonadati</taxon>
        <taxon>Pseudomonadota</taxon>
        <taxon>Alphaproteobacteria</taxon>
        <taxon>Hyphomicrobiales</taxon>
        <taxon>Stappiaceae</taxon>
        <taxon>Roseibium</taxon>
    </lineage>
</organism>
<sequence>MHYPFLKNLGASIPEHIQPTAAKPVNLKSSIDKANLTEMWDMILTLDYGVSEVDELSPEKQDEFLNVMSLLLKAFNR</sequence>
<evidence type="ECO:0000313" key="2">
    <source>
        <dbReference type="Proteomes" id="UP001209803"/>
    </source>
</evidence>
<dbReference type="RefSeq" id="WP_152501997.1">
    <property type="nucleotide sequence ID" value="NZ_CP120863.1"/>
</dbReference>
<protein>
    <submittedName>
        <fullName evidence="1">Uncharacterized protein</fullName>
    </submittedName>
</protein>
<accession>A0ABY8EXK8</accession>
<reference evidence="1 2" key="1">
    <citation type="submission" date="2023-03" db="EMBL/GenBank/DDBJ databases">
        <title>Roseibium porphyridii sp. nov. and Roseibium rhodosorbium sp. nov. isolated from marine algae, Porphyridium cruentum and Rhodosorus marinus, respectively.</title>
        <authorList>
            <person name="Lee M.W."/>
            <person name="Choi B.J."/>
            <person name="Lee J.K."/>
            <person name="Choi D.G."/>
            <person name="Baek J.H."/>
            <person name="Bayburt H."/>
            <person name="Kim J.M."/>
            <person name="Han D.M."/>
            <person name="Kim K.H."/>
            <person name="Jeon C.O."/>
        </authorList>
    </citation>
    <scope>NUCLEOTIDE SEQUENCE [LARGE SCALE GENOMIC DNA]</scope>
    <source>
        <strain evidence="1 2">KMA01</strain>
    </source>
</reference>
<gene>
    <name evidence="1" type="ORF">K1718_16520</name>
</gene>